<dbReference type="HOGENOM" id="CLU_000288_57_14_1"/>
<dbReference type="OMA" id="HGGINWL"/>
<name>R7V165_CAPTE</name>
<evidence type="ECO:0000313" key="7">
    <source>
        <dbReference type="Proteomes" id="UP000014760"/>
    </source>
</evidence>
<proteinExistence type="predicted"/>
<evidence type="ECO:0000256" key="1">
    <source>
        <dbReference type="ARBA" id="ARBA00022574"/>
    </source>
</evidence>
<protein>
    <submittedName>
        <fullName evidence="5 6">Uncharacterized protein</fullName>
    </submittedName>
</protein>
<evidence type="ECO:0000256" key="3">
    <source>
        <dbReference type="PROSITE-ProRule" id="PRU00221"/>
    </source>
</evidence>
<dbReference type="OrthoDB" id="674604at2759"/>
<dbReference type="EMBL" id="AMQN01000974">
    <property type="status" value="NOT_ANNOTATED_CDS"/>
    <property type="molecule type" value="Genomic_DNA"/>
</dbReference>
<accession>R7V165</accession>
<evidence type="ECO:0000313" key="6">
    <source>
        <dbReference type="EnsemblMetazoa" id="CapteP115707"/>
    </source>
</evidence>
<dbReference type="InterPro" id="IPR001680">
    <property type="entry name" value="WD40_rpt"/>
</dbReference>
<dbReference type="InterPro" id="IPR020472">
    <property type="entry name" value="WD40_PAC1"/>
</dbReference>
<dbReference type="InterPro" id="IPR015943">
    <property type="entry name" value="WD40/YVTN_repeat-like_dom_sf"/>
</dbReference>
<reference evidence="6" key="3">
    <citation type="submission" date="2015-06" db="UniProtKB">
        <authorList>
            <consortium name="EnsemblMetazoa"/>
        </authorList>
    </citation>
    <scope>IDENTIFICATION</scope>
</reference>
<feature type="repeat" description="WD" evidence="3">
    <location>
        <begin position="86"/>
        <end position="125"/>
    </location>
</feature>
<dbReference type="PROSITE" id="PS50082">
    <property type="entry name" value="WD_REPEATS_2"/>
    <property type="match status" value="5"/>
</dbReference>
<keyword evidence="7" id="KW-1185">Reference proteome</keyword>
<dbReference type="InterPro" id="IPR036322">
    <property type="entry name" value="WD40_repeat_dom_sf"/>
</dbReference>
<dbReference type="Proteomes" id="UP000014760">
    <property type="component" value="Unassembled WGS sequence"/>
</dbReference>
<dbReference type="Gene3D" id="2.130.10.10">
    <property type="entry name" value="YVTN repeat-like/Quinoprotein amine dehydrogenase"/>
    <property type="match status" value="3"/>
</dbReference>
<feature type="repeat" description="WD" evidence="3">
    <location>
        <begin position="179"/>
        <end position="220"/>
    </location>
</feature>
<dbReference type="PROSITE" id="PS50294">
    <property type="entry name" value="WD_REPEATS_REGION"/>
    <property type="match status" value="4"/>
</dbReference>
<dbReference type="EMBL" id="KB298217">
    <property type="protein sequence ID" value="ELU09441.1"/>
    <property type="molecule type" value="Genomic_DNA"/>
</dbReference>
<keyword evidence="2" id="KW-0677">Repeat</keyword>
<feature type="repeat" description="WD" evidence="3">
    <location>
        <begin position="2"/>
        <end position="37"/>
    </location>
</feature>
<dbReference type="PANTHER" id="PTHR44489:SF11">
    <property type="entry name" value="WD REPEAT DOMAIN 86"/>
    <property type="match status" value="1"/>
</dbReference>
<organism evidence="5">
    <name type="scientific">Capitella teleta</name>
    <name type="common">Polychaete worm</name>
    <dbReference type="NCBI Taxonomy" id="283909"/>
    <lineage>
        <taxon>Eukaryota</taxon>
        <taxon>Metazoa</taxon>
        <taxon>Spiralia</taxon>
        <taxon>Lophotrochozoa</taxon>
        <taxon>Annelida</taxon>
        <taxon>Polychaeta</taxon>
        <taxon>Sedentaria</taxon>
        <taxon>Scolecida</taxon>
        <taxon>Capitellidae</taxon>
        <taxon>Capitella</taxon>
    </lineage>
</organism>
<dbReference type="InterPro" id="IPR019775">
    <property type="entry name" value="WD40_repeat_CS"/>
</dbReference>
<dbReference type="PANTHER" id="PTHR44489">
    <property type="match status" value="1"/>
</dbReference>
<feature type="repeat" description="WD" evidence="3">
    <location>
        <begin position="301"/>
        <end position="334"/>
    </location>
</feature>
<dbReference type="STRING" id="283909.R7V165"/>
<dbReference type="SUPFAM" id="SSF50978">
    <property type="entry name" value="WD40 repeat-like"/>
    <property type="match status" value="2"/>
</dbReference>
<gene>
    <name evidence="5" type="ORF">CAPTEDRAFT_115707</name>
</gene>
<dbReference type="SMART" id="SM00320">
    <property type="entry name" value="WD40"/>
    <property type="match status" value="8"/>
</dbReference>
<evidence type="ECO:0000313" key="5">
    <source>
        <dbReference type="EMBL" id="ELU09441.1"/>
    </source>
</evidence>
<feature type="compositionally biased region" description="Low complexity" evidence="4">
    <location>
        <begin position="383"/>
        <end position="396"/>
    </location>
</feature>
<reference evidence="7" key="1">
    <citation type="submission" date="2012-12" db="EMBL/GenBank/DDBJ databases">
        <authorList>
            <person name="Hellsten U."/>
            <person name="Grimwood J."/>
            <person name="Chapman J.A."/>
            <person name="Shapiro H."/>
            <person name="Aerts A."/>
            <person name="Otillar R.P."/>
            <person name="Terry A.Y."/>
            <person name="Boore J.L."/>
            <person name="Simakov O."/>
            <person name="Marletaz F."/>
            <person name="Cho S.-J."/>
            <person name="Edsinger-Gonzales E."/>
            <person name="Havlak P."/>
            <person name="Kuo D.-H."/>
            <person name="Larsson T."/>
            <person name="Lv J."/>
            <person name="Arendt D."/>
            <person name="Savage R."/>
            <person name="Osoegawa K."/>
            <person name="de Jong P."/>
            <person name="Lindberg D.R."/>
            <person name="Seaver E.C."/>
            <person name="Weisblat D.A."/>
            <person name="Putnam N.H."/>
            <person name="Grigoriev I.V."/>
            <person name="Rokhsar D.S."/>
        </authorList>
    </citation>
    <scope>NUCLEOTIDE SEQUENCE</scope>
    <source>
        <strain evidence="7">I ESC-2004</strain>
    </source>
</reference>
<feature type="region of interest" description="Disordered" evidence="4">
    <location>
        <begin position="348"/>
        <end position="402"/>
    </location>
</feature>
<evidence type="ECO:0000256" key="2">
    <source>
        <dbReference type="ARBA" id="ARBA00022737"/>
    </source>
</evidence>
<dbReference type="AlphaFoldDB" id="R7V165"/>
<reference evidence="5 7" key="2">
    <citation type="journal article" date="2013" name="Nature">
        <title>Insights into bilaterian evolution from three spiralian genomes.</title>
        <authorList>
            <person name="Simakov O."/>
            <person name="Marletaz F."/>
            <person name="Cho S.J."/>
            <person name="Edsinger-Gonzales E."/>
            <person name="Havlak P."/>
            <person name="Hellsten U."/>
            <person name="Kuo D.H."/>
            <person name="Larsson T."/>
            <person name="Lv J."/>
            <person name="Arendt D."/>
            <person name="Savage R."/>
            <person name="Osoegawa K."/>
            <person name="de Jong P."/>
            <person name="Grimwood J."/>
            <person name="Chapman J.A."/>
            <person name="Shapiro H."/>
            <person name="Aerts A."/>
            <person name="Otillar R.P."/>
            <person name="Terry A.Y."/>
            <person name="Boore J.L."/>
            <person name="Grigoriev I.V."/>
            <person name="Lindberg D.R."/>
            <person name="Seaver E.C."/>
            <person name="Weisblat D.A."/>
            <person name="Putnam N.H."/>
            <person name="Rokhsar D.S."/>
        </authorList>
    </citation>
    <scope>NUCLEOTIDE SEQUENCE</scope>
    <source>
        <strain evidence="5 7">I ESC-2004</strain>
    </source>
</reference>
<dbReference type="Pfam" id="PF00400">
    <property type="entry name" value="WD40"/>
    <property type="match status" value="8"/>
</dbReference>
<evidence type="ECO:0000256" key="4">
    <source>
        <dbReference type="SAM" id="MobiDB-lite"/>
    </source>
</evidence>
<sequence>MLDEHEGGINCMALSDDCSVLATGSEDRTARIWTTKTERCECIGVLKGHDDYINCVSIEESFVLTGSADKTVRKWDMGTCDCLMIYRGHNSLVNRIISTGDFIFSSSYDRTARCWDFDTGECIRVFSGHKRGVYPLIFIPDDDEESASNGTNNDVLVTGSADFTARSWSFESGKCLQKYEGHGGAVTCMATDPMGHTLMTGSVDQTVRSWDIKSGEPLKVFTGHQASIICMTVVNKIMYTGSSDHTGRSWVLEFGDCTRVFKGHHHTVSCIRYHEGLIFTGCGDAVARCYDAKSGVLKRQFHGHEVTVNTMQVIVGDRLFTGSHDSTLRMWDISGISDDTMVGGKTKIRPLMTNDPEKPPLAPDMEAKPEGNGKILIDEDENMNMNGQNGQNEINNDLFYKN</sequence>
<feature type="repeat" description="WD" evidence="3">
    <location>
        <begin position="46"/>
        <end position="77"/>
    </location>
</feature>
<dbReference type="PRINTS" id="PR00320">
    <property type="entry name" value="GPROTEINBRPT"/>
</dbReference>
<dbReference type="InterPro" id="IPR044715">
    <property type="entry name" value="WDR86-like"/>
</dbReference>
<dbReference type="CDD" id="cd00200">
    <property type="entry name" value="WD40"/>
    <property type="match status" value="1"/>
</dbReference>
<dbReference type="PROSITE" id="PS00678">
    <property type="entry name" value="WD_REPEATS_1"/>
    <property type="match status" value="2"/>
</dbReference>
<dbReference type="EnsemblMetazoa" id="CapteT115707">
    <property type="protein sequence ID" value="CapteP115707"/>
    <property type="gene ID" value="CapteG115707"/>
</dbReference>
<keyword evidence="1 3" id="KW-0853">WD repeat</keyword>